<evidence type="ECO:0000313" key="2">
    <source>
        <dbReference type="Proteomes" id="UP000006690"/>
    </source>
</evidence>
<dbReference type="AlphaFoldDB" id="A0A0H3L1W6"/>
<name>A0A0H3L1W6_PANAA</name>
<proteinExistence type="predicted"/>
<dbReference type="HOGENOM" id="CLU_1119318_0_0_6"/>
<reference evidence="2" key="1">
    <citation type="journal article" date="2012" name="Appl. Microbiol. Biotechnol.">
        <title>The complete genome sequence of Pantoea ananatis AJ13355, an organism with great biotechnological potential.</title>
        <authorList>
            <person name="Hara Y."/>
            <person name="Kadotani N."/>
            <person name="Izui H."/>
            <person name="Katashkina J.I."/>
            <person name="Kuvaeva T.M."/>
            <person name="Andreeva I.G."/>
            <person name="Golubeva L.I."/>
            <person name="Malko D.B."/>
            <person name="Makeev V.J."/>
            <person name="Mashko S.V."/>
            <person name="Kozlov Y.I."/>
        </authorList>
    </citation>
    <scope>NUCLEOTIDE SEQUENCE [LARGE SCALE GENOMIC DNA]</scope>
    <source>
        <strain evidence="2">AJ13355</strain>
    </source>
</reference>
<gene>
    <name evidence="1" type="ordered locus">PAJ_3246</name>
</gene>
<accession>A0A0H3L1W6</accession>
<organism evidence="1 2">
    <name type="scientific">Pantoea ananatis (strain AJ13355)</name>
    <dbReference type="NCBI Taxonomy" id="932677"/>
    <lineage>
        <taxon>Bacteria</taxon>
        <taxon>Pseudomonadati</taxon>
        <taxon>Pseudomonadota</taxon>
        <taxon>Gammaproteobacteria</taxon>
        <taxon>Enterobacterales</taxon>
        <taxon>Erwiniaceae</taxon>
        <taxon>Pantoea</taxon>
    </lineage>
</organism>
<sequence>MKRQRQVLSLAVSSCVRKELKYPFFNRMRDAIFPVGFGNKLGYFLHRLNCIAHRHASARVVNHGQIVFLIAYRHDVFRFQAQFFCQHFYAIAFVHPAIENLQVIRRTFQDGVSLMRLLRQFCNRRIKQAGFINHHQFRETRGGIHLFYCAITYRNTGQAGFVNSEFADVFVWRIEVGFIKGLKMYAQFSRQLLDIQIIVKAQRHIRHDLAIFGLMNQCAIIADAVLSVSLQIKLLQITLNANERPAGR</sequence>
<dbReference type="KEGG" id="paj:PAJ_3246"/>
<dbReference type="Proteomes" id="UP000006690">
    <property type="component" value="Chromosome"/>
</dbReference>
<protein>
    <submittedName>
        <fullName evidence="1">Uncharacterized protein</fullName>
    </submittedName>
</protein>
<dbReference type="EMBL" id="AP012032">
    <property type="protein sequence ID" value="BAK13326.1"/>
    <property type="molecule type" value="Genomic_DNA"/>
</dbReference>
<evidence type="ECO:0000313" key="1">
    <source>
        <dbReference type="EMBL" id="BAK13326.1"/>
    </source>
</evidence>